<reference evidence="1 2" key="1">
    <citation type="journal article" date="2020" name="BMC Genomics">
        <title>Intraspecific diversification of the crop wild relative Brassica cretica Lam. using demographic model selection.</title>
        <authorList>
            <person name="Kioukis A."/>
            <person name="Michalopoulou V.A."/>
            <person name="Briers L."/>
            <person name="Pirintsos S."/>
            <person name="Studholme D.J."/>
            <person name="Pavlidis P."/>
            <person name="Sarris P.F."/>
        </authorList>
    </citation>
    <scope>NUCLEOTIDE SEQUENCE [LARGE SCALE GENOMIC DNA]</scope>
    <source>
        <strain evidence="2">cv. PFS-1207/04</strain>
    </source>
</reference>
<accession>A0ABQ7B2N8</accession>
<name>A0ABQ7B2N8_BRACR</name>
<protein>
    <submittedName>
        <fullName evidence="1">Uncharacterized protein</fullName>
    </submittedName>
</protein>
<evidence type="ECO:0000313" key="1">
    <source>
        <dbReference type="EMBL" id="KAF3520469.1"/>
    </source>
</evidence>
<proteinExistence type="predicted"/>
<dbReference type="EMBL" id="QGKV02001556">
    <property type="protein sequence ID" value="KAF3520469.1"/>
    <property type="molecule type" value="Genomic_DNA"/>
</dbReference>
<evidence type="ECO:0000313" key="2">
    <source>
        <dbReference type="Proteomes" id="UP000266723"/>
    </source>
</evidence>
<comment type="caution">
    <text evidence="1">The sequence shown here is derived from an EMBL/GenBank/DDBJ whole genome shotgun (WGS) entry which is preliminary data.</text>
</comment>
<keyword evidence="2" id="KW-1185">Reference proteome</keyword>
<sequence>MCSLSFLDQLSPYSSNLSLVRMDSRTYISDQALNPSILCACTLKRYQQGSLMAQALTSYLVDETTSYSKLNKELDTTVQLMRSYEENQVPVSDFQGPTPGSGPCLRLPGSYPRGQGPASSFRFPASRPSDFFCLRINGNLP</sequence>
<gene>
    <name evidence="1" type="ORF">DY000_02058633</name>
</gene>
<dbReference type="Proteomes" id="UP000266723">
    <property type="component" value="Unassembled WGS sequence"/>
</dbReference>
<organism evidence="1 2">
    <name type="scientific">Brassica cretica</name>
    <name type="common">Mustard</name>
    <dbReference type="NCBI Taxonomy" id="69181"/>
    <lineage>
        <taxon>Eukaryota</taxon>
        <taxon>Viridiplantae</taxon>
        <taxon>Streptophyta</taxon>
        <taxon>Embryophyta</taxon>
        <taxon>Tracheophyta</taxon>
        <taxon>Spermatophyta</taxon>
        <taxon>Magnoliopsida</taxon>
        <taxon>eudicotyledons</taxon>
        <taxon>Gunneridae</taxon>
        <taxon>Pentapetalae</taxon>
        <taxon>rosids</taxon>
        <taxon>malvids</taxon>
        <taxon>Brassicales</taxon>
        <taxon>Brassicaceae</taxon>
        <taxon>Brassiceae</taxon>
        <taxon>Brassica</taxon>
    </lineage>
</organism>